<reference evidence="7 8" key="1">
    <citation type="submission" date="2024-03" db="EMBL/GenBank/DDBJ databases">
        <title>Community enrichment and isolation of bacterial strains for fucoidan degradation.</title>
        <authorList>
            <person name="Sichert A."/>
        </authorList>
    </citation>
    <scope>NUCLEOTIDE SEQUENCE [LARGE SCALE GENOMIC DNA]</scope>
    <source>
        <strain evidence="7 8">AS62</strain>
    </source>
</reference>
<evidence type="ECO:0000256" key="5">
    <source>
        <dbReference type="NCBIfam" id="TIGR01378"/>
    </source>
</evidence>
<protein>
    <recommendedName>
        <fullName evidence="5">Thiamine diphosphokinase</fullName>
        <ecNumber evidence="5">2.7.6.2</ecNumber>
    </recommendedName>
</protein>
<dbReference type="PANTHER" id="PTHR41299">
    <property type="entry name" value="THIAMINE PYROPHOSPHOKINASE"/>
    <property type="match status" value="1"/>
</dbReference>
<keyword evidence="8" id="KW-1185">Reference proteome</keyword>
<dbReference type="SUPFAM" id="SSF63862">
    <property type="entry name" value="Thiamin pyrophosphokinase, substrate-binding domain"/>
    <property type="match status" value="1"/>
</dbReference>
<dbReference type="Pfam" id="PF04263">
    <property type="entry name" value="TPK_catalytic"/>
    <property type="match status" value="1"/>
</dbReference>
<gene>
    <name evidence="7" type="ORF">WNY59_13280</name>
</gene>
<dbReference type="NCBIfam" id="TIGR01378">
    <property type="entry name" value="thi_PPkinase"/>
    <property type="match status" value="1"/>
</dbReference>
<dbReference type="Proteomes" id="UP001477870">
    <property type="component" value="Unassembled WGS sequence"/>
</dbReference>
<dbReference type="InterPro" id="IPR006282">
    <property type="entry name" value="Thi_PPkinase"/>
</dbReference>
<dbReference type="CDD" id="cd07995">
    <property type="entry name" value="TPK"/>
    <property type="match status" value="1"/>
</dbReference>
<name>A0ABU9T8V1_9HYPH</name>
<evidence type="ECO:0000256" key="2">
    <source>
        <dbReference type="ARBA" id="ARBA00022741"/>
    </source>
</evidence>
<dbReference type="Gene3D" id="3.40.50.10240">
    <property type="entry name" value="Thiamin pyrophosphokinase, catalytic domain"/>
    <property type="match status" value="1"/>
</dbReference>
<dbReference type="PANTHER" id="PTHR41299:SF1">
    <property type="entry name" value="THIAMINE PYROPHOSPHOKINASE"/>
    <property type="match status" value="1"/>
</dbReference>
<dbReference type="EMBL" id="JBBMQO010000007">
    <property type="protein sequence ID" value="MEM5502562.1"/>
    <property type="molecule type" value="Genomic_DNA"/>
</dbReference>
<dbReference type="InterPro" id="IPR007371">
    <property type="entry name" value="TPK_catalytic"/>
</dbReference>
<accession>A0ABU9T8V1</accession>
<keyword evidence="1 7" id="KW-0808">Transferase</keyword>
<evidence type="ECO:0000256" key="1">
    <source>
        <dbReference type="ARBA" id="ARBA00022679"/>
    </source>
</evidence>
<evidence type="ECO:0000256" key="4">
    <source>
        <dbReference type="ARBA" id="ARBA00022840"/>
    </source>
</evidence>
<dbReference type="InterPro" id="IPR036759">
    <property type="entry name" value="TPK_catalytic_sf"/>
</dbReference>
<proteinExistence type="predicted"/>
<evidence type="ECO:0000313" key="8">
    <source>
        <dbReference type="Proteomes" id="UP001477870"/>
    </source>
</evidence>
<keyword evidence="2" id="KW-0547">Nucleotide-binding</keyword>
<dbReference type="GO" id="GO:0004788">
    <property type="term" value="F:thiamine diphosphokinase activity"/>
    <property type="evidence" value="ECO:0007669"/>
    <property type="project" value="UniProtKB-EC"/>
</dbReference>
<evidence type="ECO:0000259" key="6">
    <source>
        <dbReference type="SMART" id="SM00983"/>
    </source>
</evidence>
<dbReference type="EC" id="2.7.6.2" evidence="5"/>
<dbReference type="SMART" id="SM00983">
    <property type="entry name" value="TPK_B1_binding"/>
    <property type="match status" value="1"/>
</dbReference>
<dbReference type="SUPFAM" id="SSF63999">
    <property type="entry name" value="Thiamin pyrophosphokinase, catalytic domain"/>
    <property type="match status" value="1"/>
</dbReference>
<comment type="caution">
    <text evidence="7">The sequence shown here is derived from an EMBL/GenBank/DDBJ whole genome shotgun (WGS) entry which is preliminary data.</text>
</comment>
<dbReference type="RefSeq" id="WP_342848844.1">
    <property type="nucleotide sequence ID" value="NZ_JBBMQO010000007.1"/>
</dbReference>
<keyword evidence="3" id="KW-0418">Kinase</keyword>
<dbReference type="InterPro" id="IPR036371">
    <property type="entry name" value="TPK_B1-bd_sf"/>
</dbReference>
<organism evidence="7 8">
    <name type="scientific">Ahrensia kielensis</name>
    <dbReference type="NCBI Taxonomy" id="76980"/>
    <lineage>
        <taxon>Bacteria</taxon>
        <taxon>Pseudomonadati</taxon>
        <taxon>Pseudomonadota</taxon>
        <taxon>Alphaproteobacteria</taxon>
        <taxon>Hyphomicrobiales</taxon>
        <taxon>Ahrensiaceae</taxon>
        <taxon>Ahrensia</taxon>
    </lineage>
</organism>
<feature type="domain" description="Thiamin pyrophosphokinase thiamin-binding" evidence="6">
    <location>
        <begin position="135"/>
        <end position="209"/>
    </location>
</feature>
<evidence type="ECO:0000256" key="3">
    <source>
        <dbReference type="ARBA" id="ARBA00022777"/>
    </source>
</evidence>
<dbReference type="Pfam" id="PF04265">
    <property type="entry name" value="TPK_B1_binding"/>
    <property type="match status" value="1"/>
</dbReference>
<sequence>MCNSNSITILLGGTLQVDNDLKERVKNSYVVAADSGIAHAKPLGLMPDIWIGDFDSSTSEFFDEYQSVEKVPHSSNKNQSDGELALDLAIARKPQTITICGALGGKRTDHVLFILLGALKYALDNPDIAFYLTSGAETAFPLLPNRELALHCVPDTTFSVIPFSALTGLTVSGVKWPLQDENIALGSTHTLSNLSNGKTRIKLDDGYALALVQNKHSLGQ</sequence>
<evidence type="ECO:0000313" key="7">
    <source>
        <dbReference type="EMBL" id="MEM5502562.1"/>
    </source>
</evidence>
<dbReference type="InterPro" id="IPR007373">
    <property type="entry name" value="Thiamin_PyroPKinase_B1-bd"/>
</dbReference>
<dbReference type="InterPro" id="IPR053149">
    <property type="entry name" value="TPK"/>
</dbReference>
<keyword evidence="4" id="KW-0067">ATP-binding</keyword>